<evidence type="ECO:0000256" key="2">
    <source>
        <dbReference type="ARBA" id="ARBA00022692"/>
    </source>
</evidence>
<dbReference type="Gene3D" id="1.10.260.40">
    <property type="entry name" value="lambda repressor-like DNA-binding domains"/>
    <property type="match status" value="1"/>
</dbReference>
<dbReference type="EMBL" id="CP032548">
    <property type="protein sequence ID" value="AZJ34744.1"/>
    <property type="molecule type" value="Genomic_DNA"/>
</dbReference>
<evidence type="ECO:0000256" key="1">
    <source>
        <dbReference type="ARBA" id="ARBA00004141"/>
    </source>
</evidence>
<proteinExistence type="predicted"/>
<evidence type="ECO:0000256" key="4">
    <source>
        <dbReference type="ARBA" id="ARBA00023136"/>
    </source>
</evidence>
<dbReference type="InterPro" id="IPR010982">
    <property type="entry name" value="Lambda_DNA-bd_dom_sf"/>
</dbReference>
<feature type="transmembrane region" description="Helical" evidence="5">
    <location>
        <begin position="142"/>
        <end position="163"/>
    </location>
</feature>
<dbReference type="SMART" id="SM00530">
    <property type="entry name" value="HTH_XRE"/>
    <property type="match status" value="1"/>
</dbReference>
<dbReference type="InterPro" id="IPR001387">
    <property type="entry name" value="Cro/C1-type_HTH"/>
</dbReference>
<dbReference type="KEGG" id="tsig:D6T69_04075"/>
<dbReference type="GO" id="GO:0003677">
    <property type="term" value="F:DNA binding"/>
    <property type="evidence" value="ECO:0007669"/>
    <property type="project" value="InterPro"/>
</dbReference>
<dbReference type="InterPro" id="IPR019109">
    <property type="entry name" value="MamF_MmsF"/>
</dbReference>
<accession>A0A3S8R4H1</accession>
<keyword evidence="2 5" id="KW-0812">Transmembrane</keyword>
<evidence type="ECO:0000313" key="8">
    <source>
        <dbReference type="Proteomes" id="UP000274593"/>
    </source>
</evidence>
<feature type="domain" description="HTH cro/C1-type" evidence="6">
    <location>
        <begin position="3"/>
        <end position="56"/>
    </location>
</feature>
<dbReference type="PROSITE" id="PS50943">
    <property type="entry name" value="HTH_CROC1"/>
    <property type="match status" value="1"/>
</dbReference>
<sequence length="178" mass="20106">MNVKFLRTQKHLTQEELAEKSGVSIRTIQRIEAGQEPKGYTAKALSKALGVDLATISNIEKPKEAINYSLVKLINLSSAFVSFIPLLNIIVPLVIMYFGKQKNTLTKQIISLQILWTITSTIIFFLAGSLKLSLSLSRLFSLWVMIFLILINIILIIINTASIDKNKKLYFKLNFSFI</sequence>
<dbReference type="SUPFAM" id="SSF47413">
    <property type="entry name" value="lambda repressor-like DNA-binding domains"/>
    <property type="match status" value="1"/>
</dbReference>
<gene>
    <name evidence="7" type="ORF">D6T69_04075</name>
</gene>
<keyword evidence="4 5" id="KW-0472">Membrane</keyword>
<dbReference type="AlphaFoldDB" id="A0A3S8R4H1"/>
<dbReference type="Pfam" id="PF01381">
    <property type="entry name" value="HTH_3"/>
    <property type="match status" value="1"/>
</dbReference>
<reference evidence="7 8" key="1">
    <citation type="submission" date="2018-09" db="EMBL/GenBank/DDBJ databases">
        <title>Insights into the microbiota of Asian seabass (Lates calcarifer) with tenacibaculosis symptoms and description of sp. nov. Tenacibaculum singaporense.</title>
        <authorList>
            <person name="Miyake S."/>
            <person name="Soh M."/>
            <person name="Azman M.N."/>
            <person name="Ngoh S.Y."/>
            <person name="Orban L."/>
        </authorList>
    </citation>
    <scope>NUCLEOTIDE SEQUENCE [LARGE SCALE GENOMIC DNA]</scope>
    <source>
        <strain evidence="7 8">DSM 106434</strain>
    </source>
</reference>
<keyword evidence="8" id="KW-1185">Reference proteome</keyword>
<dbReference type="CDD" id="cd00093">
    <property type="entry name" value="HTH_XRE"/>
    <property type="match status" value="1"/>
</dbReference>
<protein>
    <submittedName>
        <fullName evidence="7">Helix-turn-helix domain-containing protein</fullName>
    </submittedName>
</protein>
<evidence type="ECO:0000313" key="7">
    <source>
        <dbReference type="EMBL" id="AZJ34744.1"/>
    </source>
</evidence>
<evidence type="ECO:0000259" key="6">
    <source>
        <dbReference type="PROSITE" id="PS50943"/>
    </source>
</evidence>
<feature type="transmembrane region" description="Helical" evidence="5">
    <location>
        <begin position="79"/>
        <end position="98"/>
    </location>
</feature>
<feature type="transmembrane region" description="Helical" evidence="5">
    <location>
        <begin position="110"/>
        <end position="130"/>
    </location>
</feature>
<keyword evidence="3 5" id="KW-1133">Transmembrane helix</keyword>
<organism evidence="7 8">
    <name type="scientific">Tenacibaculum singaporense</name>
    <dbReference type="NCBI Taxonomy" id="2358479"/>
    <lineage>
        <taxon>Bacteria</taxon>
        <taxon>Pseudomonadati</taxon>
        <taxon>Bacteroidota</taxon>
        <taxon>Flavobacteriia</taxon>
        <taxon>Flavobacteriales</taxon>
        <taxon>Flavobacteriaceae</taxon>
        <taxon>Tenacibaculum</taxon>
    </lineage>
</organism>
<dbReference type="Proteomes" id="UP000274593">
    <property type="component" value="Chromosome"/>
</dbReference>
<comment type="subcellular location">
    <subcellularLocation>
        <location evidence="1">Membrane</location>
        <topology evidence="1">Multi-pass membrane protein</topology>
    </subcellularLocation>
</comment>
<dbReference type="Pfam" id="PF09685">
    <property type="entry name" value="MamF_MmsF"/>
    <property type="match status" value="1"/>
</dbReference>
<dbReference type="RefSeq" id="WP_125066576.1">
    <property type="nucleotide sequence ID" value="NZ_CP032548.1"/>
</dbReference>
<evidence type="ECO:0000256" key="3">
    <source>
        <dbReference type="ARBA" id="ARBA00022989"/>
    </source>
</evidence>
<evidence type="ECO:0000256" key="5">
    <source>
        <dbReference type="SAM" id="Phobius"/>
    </source>
</evidence>
<name>A0A3S8R4H1_9FLAO</name>